<organism evidence="2 3">
    <name type="scientific">Mesoterricola silvestris</name>
    <dbReference type="NCBI Taxonomy" id="2927979"/>
    <lineage>
        <taxon>Bacteria</taxon>
        <taxon>Pseudomonadati</taxon>
        <taxon>Acidobacteriota</taxon>
        <taxon>Holophagae</taxon>
        <taxon>Holophagales</taxon>
        <taxon>Holophagaceae</taxon>
        <taxon>Mesoterricola</taxon>
    </lineage>
</organism>
<dbReference type="InterPro" id="IPR009875">
    <property type="entry name" value="PilZ_domain"/>
</dbReference>
<sequence length="129" mass="14177">MEKRLHPRISTEKTCTARFRVGDRTWTGEELRDLGARGCGIRVPLADLGLLAPGAVVESLRLSHPGVPQQPVNGKVVWTRRNRHHGKEFVDAGLVFTDLPGAFAVELEAYLNLAAVNSTPFIDMFGMPT</sequence>
<dbReference type="Gene3D" id="2.40.10.220">
    <property type="entry name" value="predicted glycosyltransferase like domains"/>
    <property type="match status" value="1"/>
</dbReference>
<evidence type="ECO:0000313" key="2">
    <source>
        <dbReference type="EMBL" id="BDU74574.1"/>
    </source>
</evidence>
<proteinExistence type="predicted"/>
<evidence type="ECO:0000313" key="3">
    <source>
        <dbReference type="Proteomes" id="UP001238179"/>
    </source>
</evidence>
<dbReference type="SUPFAM" id="SSF141371">
    <property type="entry name" value="PilZ domain-like"/>
    <property type="match status" value="1"/>
</dbReference>
<dbReference type="KEGG" id="msil:METEAL_37480"/>
<feature type="domain" description="PilZ" evidence="1">
    <location>
        <begin position="2"/>
        <end position="111"/>
    </location>
</feature>
<dbReference type="GO" id="GO:0035438">
    <property type="term" value="F:cyclic-di-GMP binding"/>
    <property type="evidence" value="ECO:0007669"/>
    <property type="project" value="InterPro"/>
</dbReference>
<accession>A0AA48GNH5</accession>
<protein>
    <recommendedName>
        <fullName evidence="1">PilZ domain-containing protein</fullName>
    </recommendedName>
</protein>
<dbReference type="AlphaFoldDB" id="A0AA48GNH5"/>
<dbReference type="EMBL" id="AP027080">
    <property type="protein sequence ID" value="BDU74574.1"/>
    <property type="molecule type" value="Genomic_DNA"/>
</dbReference>
<name>A0AA48GNH5_9BACT</name>
<dbReference type="RefSeq" id="WP_316413249.1">
    <property type="nucleotide sequence ID" value="NZ_AP027080.1"/>
</dbReference>
<dbReference type="Proteomes" id="UP001238179">
    <property type="component" value="Chromosome"/>
</dbReference>
<evidence type="ECO:0000259" key="1">
    <source>
        <dbReference type="Pfam" id="PF07238"/>
    </source>
</evidence>
<dbReference type="Pfam" id="PF07238">
    <property type="entry name" value="PilZ"/>
    <property type="match status" value="1"/>
</dbReference>
<reference evidence="3" key="1">
    <citation type="journal article" date="2023" name="Int. J. Syst. Evol. Microbiol.">
        <title>Mesoterricola silvestris gen. nov., sp. nov., Mesoterricola sediminis sp. nov., Geothrix oryzae sp. nov., Geothrix edaphica sp. nov., Geothrix rubra sp. nov., and Geothrix limicola sp. nov., six novel members of Acidobacteriota isolated from soils.</title>
        <authorList>
            <person name="Itoh H."/>
            <person name="Sugisawa Y."/>
            <person name="Mise K."/>
            <person name="Xu Z."/>
            <person name="Kuniyasu M."/>
            <person name="Ushijima N."/>
            <person name="Kawano K."/>
            <person name="Kobayashi E."/>
            <person name="Shiratori Y."/>
            <person name="Masuda Y."/>
            <person name="Senoo K."/>
        </authorList>
    </citation>
    <scope>NUCLEOTIDE SEQUENCE [LARGE SCALE GENOMIC DNA]</scope>
    <source>
        <strain evidence="3">W79</strain>
    </source>
</reference>
<keyword evidence="3" id="KW-1185">Reference proteome</keyword>
<gene>
    <name evidence="2" type="ORF">METEAL_37480</name>
</gene>